<dbReference type="Proteomes" id="UP000315471">
    <property type="component" value="Unassembled WGS sequence"/>
</dbReference>
<name>A0A5C6E9D3_9BACT</name>
<feature type="domain" description="NAD-dependent epimerase/dehydratase" evidence="1">
    <location>
        <begin position="6"/>
        <end position="225"/>
    </location>
</feature>
<keyword evidence="3" id="KW-1185">Reference proteome</keyword>
<dbReference type="InterPro" id="IPR036291">
    <property type="entry name" value="NAD(P)-bd_dom_sf"/>
</dbReference>
<dbReference type="GO" id="GO:0004029">
    <property type="term" value="F:aldehyde dehydrogenase (NAD+) activity"/>
    <property type="evidence" value="ECO:0007669"/>
    <property type="project" value="TreeGrafter"/>
</dbReference>
<dbReference type="SUPFAM" id="SSF51735">
    <property type="entry name" value="NAD(P)-binding Rossmann-fold domains"/>
    <property type="match status" value="1"/>
</dbReference>
<comment type="caution">
    <text evidence="2">The sequence shown here is derived from an EMBL/GenBank/DDBJ whole genome shotgun (WGS) entry which is preliminary data.</text>
</comment>
<dbReference type="PANTHER" id="PTHR48079">
    <property type="entry name" value="PROTEIN YEEZ"/>
    <property type="match status" value="1"/>
</dbReference>
<dbReference type="InterPro" id="IPR051783">
    <property type="entry name" value="NAD(P)-dependent_oxidoreduct"/>
</dbReference>
<evidence type="ECO:0000313" key="2">
    <source>
        <dbReference type="EMBL" id="TWU45572.1"/>
    </source>
</evidence>
<dbReference type="GO" id="GO:0016853">
    <property type="term" value="F:isomerase activity"/>
    <property type="evidence" value="ECO:0007669"/>
    <property type="project" value="UniProtKB-KW"/>
</dbReference>
<dbReference type="PANTHER" id="PTHR48079:SF6">
    <property type="entry name" value="NAD(P)-BINDING DOMAIN-CONTAINING PROTEIN-RELATED"/>
    <property type="match status" value="1"/>
</dbReference>
<dbReference type="EMBL" id="SJPY01000001">
    <property type="protein sequence ID" value="TWU45572.1"/>
    <property type="molecule type" value="Genomic_DNA"/>
</dbReference>
<dbReference type="OrthoDB" id="240982at2"/>
<organism evidence="2 3">
    <name type="scientific">Novipirellula aureliae</name>
    <dbReference type="NCBI Taxonomy" id="2527966"/>
    <lineage>
        <taxon>Bacteria</taxon>
        <taxon>Pseudomonadati</taxon>
        <taxon>Planctomycetota</taxon>
        <taxon>Planctomycetia</taxon>
        <taxon>Pirellulales</taxon>
        <taxon>Pirellulaceae</taxon>
        <taxon>Novipirellula</taxon>
    </lineage>
</organism>
<gene>
    <name evidence="2" type="ORF">Q31b_07470</name>
</gene>
<accession>A0A5C6E9D3</accession>
<dbReference type="GO" id="GO:0005737">
    <property type="term" value="C:cytoplasm"/>
    <property type="evidence" value="ECO:0007669"/>
    <property type="project" value="TreeGrafter"/>
</dbReference>
<reference evidence="2 3" key="1">
    <citation type="submission" date="2019-02" db="EMBL/GenBank/DDBJ databases">
        <title>Deep-cultivation of Planctomycetes and their phenomic and genomic characterization uncovers novel biology.</title>
        <authorList>
            <person name="Wiegand S."/>
            <person name="Jogler M."/>
            <person name="Boedeker C."/>
            <person name="Pinto D."/>
            <person name="Vollmers J."/>
            <person name="Rivas-Marin E."/>
            <person name="Kohn T."/>
            <person name="Peeters S.H."/>
            <person name="Heuer A."/>
            <person name="Rast P."/>
            <person name="Oberbeckmann S."/>
            <person name="Bunk B."/>
            <person name="Jeske O."/>
            <person name="Meyerdierks A."/>
            <person name="Storesund J.E."/>
            <person name="Kallscheuer N."/>
            <person name="Luecker S."/>
            <person name="Lage O.M."/>
            <person name="Pohl T."/>
            <person name="Merkel B.J."/>
            <person name="Hornburger P."/>
            <person name="Mueller R.-W."/>
            <person name="Bruemmer F."/>
            <person name="Labrenz M."/>
            <person name="Spormann A.M."/>
            <person name="Op Den Camp H."/>
            <person name="Overmann J."/>
            <person name="Amann R."/>
            <person name="Jetten M.S.M."/>
            <person name="Mascher T."/>
            <person name="Medema M.H."/>
            <person name="Devos D.P."/>
            <person name="Kaster A.-K."/>
            <person name="Ovreas L."/>
            <person name="Rohde M."/>
            <person name="Galperin M.Y."/>
            <person name="Jogler C."/>
        </authorList>
    </citation>
    <scope>NUCLEOTIDE SEQUENCE [LARGE SCALE GENOMIC DNA]</scope>
    <source>
        <strain evidence="2 3">Q31b</strain>
    </source>
</reference>
<proteinExistence type="predicted"/>
<dbReference type="AlphaFoldDB" id="A0A5C6E9D3"/>
<dbReference type="Pfam" id="PF01370">
    <property type="entry name" value="Epimerase"/>
    <property type="match status" value="1"/>
</dbReference>
<dbReference type="Gene3D" id="3.40.50.720">
    <property type="entry name" value="NAD(P)-binding Rossmann-like Domain"/>
    <property type="match status" value="1"/>
</dbReference>
<evidence type="ECO:0000259" key="1">
    <source>
        <dbReference type="Pfam" id="PF01370"/>
    </source>
</evidence>
<sequence length="338" mass="37527">MKKTLFLTGATGFIGSHLVLEAVKQGYRCRCLLRETSNADRLPAELLESGQIELIRADLFTPSTYAKALEEVDAVIHLAGEIHAVDEKRLFRVNVDACGILADACLAASPPPRLICISSLAAAGPAESNQSKRIETDPPRPVSLYGKSKLEGERELMRRADRLPITVLRPGIVYGTGDRGLGELIRSIYRTRLHITIGFRTPPLSFVHVEDFVKVIMASIEKGATLDGHSANGIYFVCDDREFPTYRQLGKQIAAAVGVRILVWPIWRWVGKLSASVIEQVNQKRGKSSLISRDKVREAVVKSWACSSQKARDDLGFAPDRTFEQNIARDMPWYIDNL</sequence>
<dbReference type="InterPro" id="IPR001509">
    <property type="entry name" value="Epimerase_deHydtase"/>
</dbReference>
<protein>
    <submittedName>
        <fullName evidence="2">3 beta-hydroxysteroid dehydrogenase/Delta 5--&gt;4-isomerase</fullName>
    </submittedName>
</protein>
<evidence type="ECO:0000313" key="3">
    <source>
        <dbReference type="Proteomes" id="UP000315471"/>
    </source>
</evidence>
<dbReference type="RefSeq" id="WP_146598246.1">
    <property type="nucleotide sequence ID" value="NZ_SJPY01000001.1"/>
</dbReference>
<keyword evidence="2" id="KW-0413">Isomerase</keyword>